<dbReference type="AlphaFoldDB" id="A0AAN6MYL9"/>
<proteinExistence type="predicted"/>
<accession>A0AAN6MYL9</accession>
<name>A0AAN6MYL9_9PEZI</name>
<evidence type="ECO:0000313" key="2">
    <source>
        <dbReference type="Proteomes" id="UP001303473"/>
    </source>
</evidence>
<sequence>MFFRKGIPFIIYDKLLYNIWADSIRSLYIPYSEVKKVLKEAYDKKYHLKKYKMLYDLRGLSILNKTYLVKSYI</sequence>
<reference evidence="2" key="1">
    <citation type="journal article" date="2023" name="Mol. Phylogenet. Evol.">
        <title>Genome-scale phylogeny and comparative genomics of the fungal order Sordariales.</title>
        <authorList>
            <person name="Hensen N."/>
            <person name="Bonometti L."/>
            <person name="Westerberg I."/>
            <person name="Brannstrom I.O."/>
            <person name="Guillou S."/>
            <person name="Cros-Aarteil S."/>
            <person name="Calhoun S."/>
            <person name="Haridas S."/>
            <person name="Kuo A."/>
            <person name="Mondo S."/>
            <person name="Pangilinan J."/>
            <person name="Riley R."/>
            <person name="LaButti K."/>
            <person name="Andreopoulos B."/>
            <person name="Lipzen A."/>
            <person name="Chen C."/>
            <person name="Yan M."/>
            <person name="Daum C."/>
            <person name="Ng V."/>
            <person name="Clum A."/>
            <person name="Steindorff A."/>
            <person name="Ohm R.A."/>
            <person name="Martin F."/>
            <person name="Silar P."/>
            <person name="Natvig D.O."/>
            <person name="Lalanne C."/>
            <person name="Gautier V."/>
            <person name="Ament-Velasquez S.L."/>
            <person name="Kruys A."/>
            <person name="Hutchinson M.I."/>
            <person name="Powell A.J."/>
            <person name="Barry K."/>
            <person name="Miller A.N."/>
            <person name="Grigoriev I.V."/>
            <person name="Debuchy R."/>
            <person name="Gladieux P."/>
            <person name="Hiltunen Thoren M."/>
            <person name="Johannesson H."/>
        </authorList>
    </citation>
    <scope>NUCLEOTIDE SEQUENCE [LARGE SCALE GENOMIC DNA]</scope>
    <source>
        <strain evidence="2">CBS 340.73</strain>
    </source>
</reference>
<keyword evidence="2" id="KW-1185">Reference proteome</keyword>
<dbReference type="Proteomes" id="UP001303473">
    <property type="component" value="Unassembled WGS sequence"/>
</dbReference>
<gene>
    <name evidence="1" type="ORF">QBC46DRAFT_273405</name>
</gene>
<organism evidence="1 2">
    <name type="scientific">Diplogelasinospora grovesii</name>
    <dbReference type="NCBI Taxonomy" id="303347"/>
    <lineage>
        <taxon>Eukaryota</taxon>
        <taxon>Fungi</taxon>
        <taxon>Dikarya</taxon>
        <taxon>Ascomycota</taxon>
        <taxon>Pezizomycotina</taxon>
        <taxon>Sordariomycetes</taxon>
        <taxon>Sordariomycetidae</taxon>
        <taxon>Sordariales</taxon>
        <taxon>Diplogelasinosporaceae</taxon>
        <taxon>Diplogelasinospora</taxon>
    </lineage>
</organism>
<comment type="caution">
    <text evidence="1">The sequence shown here is derived from an EMBL/GenBank/DDBJ whole genome shotgun (WGS) entry which is preliminary data.</text>
</comment>
<protein>
    <submittedName>
        <fullName evidence="1">Uncharacterized protein</fullName>
    </submittedName>
</protein>
<dbReference type="EMBL" id="MU853972">
    <property type="protein sequence ID" value="KAK3934628.1"/>
    <property type="molecule type" value="Genomic_DNA"/>
</dbReference>
<evidence type="ECO:0000313" key="1">
    <source>
        <dbReference type="EMBL" id="KAK3934628.1"/>
    </source>
</evidence>